<evidence type="ECO:0000313" key="2">
    <source>
        <dbReference type="EMBL" id="OHT05007.1"/>
    </source>
</evidence>
<name>A0A1J4K0V6_9EUKA</name>
<dbReference type="RefSeq" id="XP_068358143.1">
    <property type="nucleotide sequence ID" value="XM_068505468.1"/>
</dbReference>
<evidence type="ECO:0000256" key="1">
    <source>
        <dbReference type="SAM" id="MobiDB-lite"/>
    </source>
</evidence>
<accession>A0A1J4K0V6</accession>
<dbReference type="Proteomes" id="UP000179807">
    <property type="component" value="Unassembled WGS sequence"/>
</dbReference>
<evidence type="ECO:0000313" key="3">
    <source>
        <dbReference type="Proteomes" id="UP000179807"/>
    </source>
</evidence>
<feature type="region of interest" description="Disordered" evidence="1">
    <location>
        <begin position="369"/>
        <end position="417"/>
    </location>
</feature>
<dbReference type="EMBL" id="MLAK01000772">
    <property type="protein sequence ID" value="OHT05007.1"/>
    <property type="molecule type" value="Genomic_DNA"/>
</dbReference>
<protein>
    <submittedName>
        <fullName evidence="2">Uncharacterized protein</fullName>
    </submittedName>
</protein>
<feature type="region of interest" description="Disordered" evidence="1">
    <location>
        <begin position="320"/>
        <end position="349"/>
    </location>
</feature>
<dbReference type="AlphaFoldDB" id="A0A1J4K0V6"/>
<gene>
    <name evidence="2" type="ORF">TRFO_27311</name>
</gene>
<keyword evidence="3" id="KW-1185">Reference proteome</keyword>
<dbReference type="VEuPathDB" id="TrichDB:TRFO_27311"/>
<reference evidence="2" key="1">
    <citation type="submission" date="2016-10" db="EMBL/GenBank/DDBJ databases">
        <authorList>
            <person name="Benchimol M."/>
            <person name="Almeida L.G."/>
            <person name="Vasconcelos A.T."/>
            <person name="Perreira-Neves A."/>
            <person name="Rosa I.A."/>
            <person name="Tasca T."/>
            <person name="Bogo M.R."/>
            <person name="de Souza W."/>
        </authorList>
    </citation>
    <scope>NUCLEOTIDE SEQUENCE [LARGE SCALE GENOMIC DNA]</scope>
    <source>
        <strain evidence="2">K</strain>
    </source>
</reference>
<feature type="compositionally biased region" description="Basic residues" evidence="1">
    <location>
        <begin position="329"/>
        <end position="340"/>
    </location>
</feature>
<proteinExistence type="predicted"/>
<dbReference type="GeneID" id="94840172"/>
<sequence>MIKFSFKPKGFSTMLESFLKNQINVNVFWGWAKNRYTLNNDFFSIPKLASIMARRLEMGTQAVFLGSCAKKCPTPFYSHPKRFNIFNTNRKYSVQIKEGIGVFDILDLDSEEDDDSFESEFNDFTDLFEIENGKITENESPEMALEAVKVFDHIKKQVGNLYYTTVTNLHLAFAISIDDSSEKTLYLTDVFSCVVEEHLYCNLFQSVPDGFDIVSQVVILFSRYRFKENQCLCFTECDNRCPKAAIGATLKYKINKIFFDCNVAQLNLLIKKLINSIDSDCYNNPVTLCPSCYMEYQLYENEQVKSAQLLQRYSQSIQEERRQQAIRKSLNKGRRRKKSPSRNTNFSQTGPLYAAGRCCLNDTQPHAQKQSFSKTFGGTSHGKRLSFSLRPGNENINRRQTPHGKMSLLTLSNLGYE</sequence>
<organism evidence="2 3">
    <name type="scientific">Tritrichomonas foetus</name>
    <dbReference type="NCBI Taxonomy" id="1144522"/>
    <lineage>
        <taxon>Eukaryota</taxon>
        <taxon>Metamonada</taxon>
        <taxon>Parabasalia</taxon>
        <taxon>Tritrichomonadida</taxon>
        <taxon>Tritrichomonadidae</taxon>
        <taxon>Tritrichomonas</taxon>
    </lineage>
</organism>
<comment type="caution">
    <text evidence="2">The sequence shown here is derived from an EMBL/GenBank/DDBJ whole genome shotgun (WGS) entry which is preliminary data.</text>
</comment>
<feature type="compositionally biased region" description="Polar residues" evidence="1">
    <location>
        <begin position="369"/>
        <end position="378"/>
    </location>
</feature>